<comment type="caution">
    <text evidence="1">The sequence shown here is derived from an EMBL/GenBank/DDBJ whole genome shotgun (WGS) entry which is preliminary data.</text>
</comment>
<proteinExistence type="predicted"/>
<dbReference type="Proteomes" id="UP000317940">
    <property type="component" value="Unassembled WGS sequence"/>
</dbReference>
<gene>
    <name evidence="1" type="ORF">FHX73_11311</name>
</gene>
<protein>
    <submittedName>
        <fullName evidence="1">Uncharacterized protein DUF2071</fullName>
    </submittedName>
</protein>
<dbReference type="Pfam" id="PF09844">
    <property type="entry name" value="DUF2071"/>
    <property type="match status" value="1"/>
</dbReference>
<accession>A0A561UB17</accession>
<organism evidence="1 2">
    <name type="scientific">Kitasatospora viridis</name>
    <dbReference type="NCBI Taxonomy" id="281105"/>
    <lineage>
        <taxon>Bacteria</taxon>
        <taxon>Bacillati</taxon>
        <taxon>Actinomycetota</taxon>
        <taxon>Actinomycetes</taxon>
        <taxon>Kitasatosporales</taxon>
        <taxon>Streptomycetaceae</taxon>
        <taxon>Kitasatospora</taxon>
    </lineage>
</organism>
<dbReference type="Gene3D" id="2.40.400.10">
    <property type="entry name" value="Acetoacetate decarboxylase-like"/>
    <property type="match status" value="1"/>
</dbReference>
<evidence type="ECO:0000313" key="1">
    <source>
        <dbReference type="EMBL" id="TWF96539.1"/>
    </source>
</evidence>
<dbReference type="SUPFAM" id="SSF160104">
    <property type="entry name" value="Acetoacetate decarboxylase-like"/>
    <property type="match status" value="1"/>
</dbReference>
<name>A0A561UB17_9ACTN</name>
<dbReference type="InterPro" id="IPR018644">
    <property type="entry name" value="DUF2071"/>
</dbReference>
<dbReference type="EMBL" id="VIWT01000001">
    <property type="protein sequence ID" value="TWF96539.1"/>
    <property type="molecule type" value="Genomic_DNA"/>
</dbReference>
<dbReference type="InterPro" id="IPR023375">
    <property type="entry name" value="ADC_dom_sf"/>
</dbReference>
<reference evidence="1 2" key="1">
    <citation type="submission" date="2019-06" db="EMBL/GenBank/DDBJ databases">
        <title>Sequencing the genomes of 1000 actinobacteria strains.</title>
        <authorList>
            <person name="Klenk H.-P."/>
        </authorList>
    </citation>
    <scope>NUCLEOTIDE SEQUENCE [LARGE SCALE GENOMIC DNA]</scope>
    <source>
        <strain evidence="1 2">DSM 44826</strain>
    </source>
</reference>
<sequence>MLQGTMLQSTMGTMASTVERRLLVNYRVDPTAAARVLPTPLRPKLTQSGWALGGVCLIRLGGVRPSWAPRGAGLRVEGAAHRIAVEWDGPDGVRTGVYIPRRDTGSRLAALAGGRLFPGPHGLARFRIEETAQRFSLSYASRDGEVRTSVTATVADELRDSRLFADMAEAAAFFRTGAHGLSEPARPGSGHLDVVELRTKSWEMTPCRVDSAESSYFDDPHRFELGSATLDSVFLMRDLPADWTPRSAVAVRQAA</sequence>
<keyword evidence="2" id="KW-1185">Reference proteome</keyword>
<evidence type="ECO:0000313" key="2">
    <source>
        <dbReference type="Proteomes" id="UP000317940"/>
    </source>
</evidence>
<dbReference type="AlphaFoldDB" id="A0A561UB17"/>